<dbReference type="Proteomes" id="UP000887578">
    <property type="component" value="Unplaced"/>
</dbReference>
<keyword evidence="1" id="KW-0812">Transmembrane</keyword>
<evidence type="ECO:0000313" key="2">
    <source>
        <dbReference type="Proteomes" id="UP000887578"/>
    </source>
</evidence>
<accession>A0A914PXP4</accession>
<dbReference type="WBParaSite" id="PDA_v2.g21169.t1">
    <property type="protein sequence ID" value="PDA_v2.g21169.t1"/>
    <property type="gene ID" value="PDA_v2.g21169"/>
</dbReference>
<proteinExistence type="predicted"/>
<feature type="transmembrane region" description="Helical" evidence="1">
    <location>
        <begin position="43"/>
        <end position="63"/>
    </location>
</feature>
<feature type="transmembrane region" description="Helical" evidence="1">
    <location>
        <begin position="147"/>
        <end position="171"/>
    </location>
</feature>
<evidence type="ECO:0000313" key="3">
    <source>
        <dbReference type="WBParaSite" id="PDA_v2.g21169.t1"/>
    </source>
</evidence>
<reference evidence="3" key="1">
    <citation type="submission" date="2022-11" db="UniProtKB">
        <authorList>
            <consortium name="WormBaseParasite"/>
        </authorList>
    </citation>
    <scope>IDENTIFICATION</scope>
</reference>
<organism evidence="2 3">
    <name type="scientific">Panagrolaimus davidi</name>
    <dbReference type="NCBI Taxonomy" id="227884"/>
    <lineage>
        <taxon>Eukaryota</taxon>
        <taxon>Metazoa</taxon>
        <taxon>Ecdysozoa</taxon>
        <taxon>Nematoda</taxon>
        <taxon>Chromadorea</taxon>
        <taxon>Rhabditida</taxon>
        <taxon>Tylenchina</taxon>
        <taxon>Panagrolaimomorpha</taxon>
        <taxon>Panagrolaimoidea</taxon>
        <taxon>Panagrolaimidae</taxon>
        <taxon>Panagrolaimus</taxon>
    </lineage>
</organism>
<evidence type="ECO:0000256" key="1">
    <source>
        <dbReference type="SAM" id="Phobius"/>
    </source>
</evidence>
<sequence length="198" mass="22549">MSLSDEFAEEGLVACEVYYGFSIVYKSACFLAHFVSHLYIYKFGYICMGLAFLIILISIFGGIKENYRCSKVLKLVYKNNPKNFCLYSSSVVNGFFDDLFEKWDDSFATCDGCIEFGFPDWIDGFWGLTDPQTLEAARQIRVFIDSFIVLFLMAGYRESIVSFLKFVFYSLRHPSKSYLYIKTGISQTAVTIISAAAP</sequence>
<name>A0A914PXP4_9BILA</name>
<dbReference type="AlphaFoldDB" id="A0A914PXP4"/>
<keyword evidence="1" id="KW-0472">Membrane</keyword>
<keyword evidence="2" id="KW-1185">Reference proteome</keyword>
<protein>
    <submittedName>
        <fullName evidence="3">Uncharacterized protein</fullName>
    </submittedName>
</protein>
<keyword evidence="1" id="KW-1133">Transmembrane helix</keyword>